<keyword evidence="3 9" id="KW-0132">Cell division</keyword>
<feature type="active site" evidence="9">
    <location>
        <position position="167"/>
    </location>
</feature>
<dbReference type="InterPro" id="IPR050090">
    <property type="entry name" value="Tyrosine_recombinase_XerCD"/>
</dbReference>
<keyword evidence="4 9" id="KW-0159">Chromosome partition</keyword>
<name>D6Y7B7_THEBD</name>
<dbReference type="CDD" id="cd00798">
    <property type="entry name" value="INT_XerDC_C"/>
    <property type="match status" value="1"/>
</dbReference>
<comment type="subcellular location">
    <subcellularLocation>
        <location evidence="1 9">Cytoplasm</location>
    </subcellularLocation>
</comment>
<dbReference type="GO" id="GO:0006313">
    <property type="term" value="P:DNA transposition"/>
    <property type="evidence" value="ECO:0007669"/>
    <property type="project" value="UniProtKB-UniRule"/>
</dbReference>
<comment type="subunit">
    <text evidence="9">Forms a cyclic heterotetrameric complex composed of two molecules of XerC and two molecules of XerD.</text>
</comment>
<keyword evidence="2 9" id="KW-0963">Cytoplasm</keyword>
<keyword evidence="8 9" id="KW-0131">Cell cycle</keyword>
<dbReference type="GO" id="GO:0003677">
    <property type="term" value="F:DNA binding"/>
    <property type="evidence" value="ECO:0007669"/>
    <property type="project" value="UniProtKB-UniRule"/>
</dbReference>
<dbReference type="SUPFAM" id="SSF47823">
    <property type="entry name" value="lambda integrase-like, N-terminal domain"/>
    <property type="match status" value="1"/>
</dbReference>
<dbReference type="HAMAP" id="MF_01808">
    <property type="entry name" value="Recomb_XerC_XerD"/>
    <property type="match status" value="1"/>
</dbReference>
<protein>
    <recommendedName>
        <fullName evidence="9">Tyrosine recombinase XerC</fullName>
    </recommendedName>
</protein>
<keyword evidence="6 9" id="KW-0238">DNA-binding</keyword>
<dbReference type="EMBL" id="CP001874">
    <property type="protein sequence ID" value="ADG87712.1"/>
    <property type="molecule type" value="Genomic_DNA"/>
</dbReference>
<accession>D6Y7B7</accession>
<dbReference type="InterPro" id="IPR002104">
    <property type="entry name" value="Integrase_catalytic"/>
</dbReference>
<evidence type="ECO:0000256" key="4">
    <source>
        <dbReference type="ARBA" id="ARBA00022829"/>
    </source>
</evidence>
<dbReference type="PROSITE" id="PS51900">
    <property type="entry name" value="CB"/>
    <property type="match status" value="1"/>
</dbReference>
<dbReference type="HOGENOM" id="CLU_027562_9_0_11"/>
<evidence type="ECO:0000256" key="6">
    <source>
        <dbReference type="ARBA" id="ARBA00023125"/>
    </source>
</evidence>
<keyword evidence="13" id="KW-1185">Reference proteome</keyword>
<evidence type="ECO:0000256" key="2">
    <source>
        <dbReference type="ARBA" id="ARBA00022490"/>
    </source>
</evidence>
<dbReference type="SUPFAM" id="SSF56349">
    <property type="entry name" value="DNA breaking-rejoining enzymes"/>
    <property type="match status" value="1"/>
</dbReference>
<dbReference type="AlphaFoldDB" id="D6Y7B7"/>
<organism evidence="12 13">
    <name type="scientific">Thermobispora bispora (strain ATCC 19993 / DSM 43833 / CBS 139.67 / JCM 10125 / KCTC 9307 / NBRC 14880 / R51)</name>
    <dbReference type="NCBI Taxonomy" id="469371"/>
    <lineage>
        <taxon>Bacteria</taxon>
        <taxon>Bacillati</taxon>
        <taxon>Actinomycetota</taxon>
        <taxon>Actinomycetes</taxon>
        <taxon>Streptosporangiales</taxon>
        <taxon>Streptosporangiaceae</taxon>
        <taxon>Thermobispora</taxon>
    </lineage>
</organism>
<dbReference type="PANTHER" id="PTHR30349:SF77">
    <property type="entry name" value="TYROSINE RECOMBINASE XERC"/>
    <property type="match status" value="1"/>
</dbReference>
<dbReference type="Pfam" id="PF00589">
    <property type="entry name" value="Phage_integrase"/>
    <property type="match status" value="1"/>
</dbReference>
<evidence type="ECO:0000256" key="1">
    <source>
        <dbReference type="ARBA" id="ARBA00004496"/>
    </source>
</evidence>
<dbReference type="Pfam" id="PF02899">
    <property type="entry name" value="Phage_int_SAM_1"/>
    <property type="match status" value="1"/>
</dbReference>
<dbReference type="InterPro" id="IPR013762">
    <property type="entry name" value="Integrase-like_cat_sf"/>
</dbReference>
<dbReference type="GO" id="GO:0009037">
    <property type="term" value="F:tyrosine-based site-specific recombinase activity"/>
    <property type="evidence" value="ECO:0007669"/>
    <property type="project" value="UniProtKB-UniRule"/>
</dbReference>
<dbReference type="Gene3D" id="1.10.443.10">
    <property type="entry name" value="Intergrase catalytic core"/>
    <property type="match status" value="1"/>
</dbReference>
<feature type="active site" evidence="9">
    <location>
        <position position="238"/>
    </location>
</feature>
<keyword evidence="5 9" id="KW-0229">DNA integration</keyword>
<gene>
    <name evidence="9" type="primary">xerC</name>
    <name evidence="12" type="ordered locus">Tbis_0989</name>
</gene>
<evidence type="ECO:0000256" key="8">
    <source>
        <dbReference type="ARBA" id="ARBA00023306"/>
    </source>
</evidence>
<sequence length="292" mass="32208">MLAAFERYLRLERDLSPHTVRAYLGDVASLFAHLRATGRERIAELDITDLRAWLGEQHRAGLSRTTLARRIACARTFTAFCHRRGWLAHDPGPLLGTTKAERRLPAVLTQEQAQAALSPPVSGDPKELRDHAIMELLYATGIRVSELCALDLGDVDRERNTIRVMGKGRKERTVPFGQPAARALDAWCVRGRPQWVRDGTPPALFLGVRGGRIDPGTVRRVVHARLAGVPGAPGMGPHGIRHTMATHLLEGGADLRSVQEILGHASLATTQLYTHVSIERLRAAYRQAHPRA</sequence>
<dbReference type="PANTHER" id="PTHR30349">
    <property type="entry name" value="PHAGE INTEGRASE-RELATED"/>
    <property type="match status" value="1"/>
</dbReference>
<dbReference type="GO" id="GO:0005737">
    <property type="term" value="C:cytoplasm"/>
    <property type="evidence" value="ECO:0007669"/>
    <property type="project" value="UniProtKB-SubCell"/>
</dbReference>
<dbReference type="InterPro" id="IPR023009">
    <property type="entry name" value="Tyrosine_recombinase_XerC/XerD"/>
</dbReference>
<evidence type="ECO:0000313" key="12">
    <source>
        <dbReference type="EMBL" id="ADG87712.1"/>
    </source>
</evidence>
<evidence type="ECO:0000256" key="3">
    <source>
        <dbReference type="ARBA" id="ARBA00022618"/>
    </source>
</evidence>
<dbReference type="eggNOG" id="COG4974">
    <property type="taxonomic scope" value="Bacteria"/>
</dbReference>
<dbReference type="GO" id="GO:0007059">
    <property type="term" value="P:chromosome segregation"/>
    <property type="evidence" value="ECO:0007669"/>
    <property type="project" value="UniProtKB-UniRule"/>
</dbReference>
<dbReference type="InterPro" id="IPR004107">
    <property type="entry name" value="Integrase_SAM-like_N"/>
</dbReference>
<evidence type="ECO:0000256" key="5">
    <source>
        <dbReference type="ARBA" id="ARBA00022908"/>
    </source>
</evidence>
<dbReference type="InterPro" id="IPR011010">
    <property type="entry name" value="DNA_brk_join_enz"/>
</dbReference>
<dbReference type="InterPro" id="IPR044068">
    <property type="entry name" value="CB"/>
</dbReference>
<evidence type="ECO:0000259" key="11">
    <source>
        <dbReference type="PROSITE" id="PS51900"/>
    </source>
</evidence>
<evidence type="ECO:0000313" key="13">
    <source>
        <dbReference type="Proteomes" id="UP000006640"/>
    </source>
</evidence>
<reference evidence="12 13" key="1">
    <citation type="submission" date="2010-01" db="EMBL/GenBank/DDBJ databases">
        <title>The complete genome of Thermobispora bispora DSM 43833.</title>
        <authorList>
            <consortium name="US DOE Joint Genome Institute (JGI-PGF)"/>
            <person name="Lucas S."/>
            <person name="Copeland A."/>
            <person name="Lapidus A."/>
            <person name="Glavina del Rio T."/>
            <person name="Dalin E."/>
            <person name="Tice H."/>
            <person name="Bruce D."/>
            <person name="Goodwin L."/>
            <person name="Pitluck S."/>
            <person name="Kyrpides N."/>
            <person name="Mavromatis K."/>
            <person name="Ivanova N."/>
            <person name="Mikhailova N."/>
            <person name="Chertkov O."/>
            <person name="Brettin T."/>
            <person name="Detter J.C."/>
            <person name="Han C."/>
            <person name="Larimer F."/>
            <person name="Land M."/>
            <person name="Hauser L."/>
            <person name="Markowitz V."/>
            <person name="Cheng J.-F."/>
            <person name="Hugenholtz P."/>
            <person name="Woyke T."/>
            <person name="Wu D."/>
            <person name="Jando M."/>
            <person name="Schneider S."/>
            <person name="Klenk H.-P."/>
            <person name="Eisen J.A."/>
        </authorList>
    </citation>
    <scope>NUCLEOTIDE SEQUENCE [LARGE SCALE GENOMIC DNA]</scope>
    <source>
        <strain evidence="13">ATCC 19993 / DSM 43833 / CBS 139.67 / JCM 10125 / KCTC 9307 / NBRC 14880 / R51</strain>
    </source>
</reference>
<evidence type="ECO:0000256" key="7">
    <source>
        <dbReference type="ARBA" id="ARBA00023172"/>
    </source>
</evidence>
<dbReference type="STRING" id="469371.Tbis_0989"/>
<feature type="active site" evidence="9">
    <location>
        <position position="264"/>
    </location>
</feature>
<dbReference type="Proteomes" id="UP000006640">
    <property type="component" value="Chromosome"/>
</dbReference>
<comment type="similarity">
    <text evidence="9">Belongs to the 'phage' integrase family. XerC subfamily.</text>
</comment>
<dbReference type="RefSeq" id="WP_013131245.1">
    <property type="nucleotide sequence ID" value="NC_014165.1"/>
</dbReference>
<dbReference type="InterPro" id="IPR010998">
    <property type="entry name" value="Integrase_recombinase_N"/>
</dbReference>
<dbReference type="KEGG" id="tbi:Tbis_0989"/>
<keyword evidence="7 9" id="KW-0233">DNA recombination</keyword>
<dbReference type="PROSITE" id="PS51898">
    <property type="entry name" value="TYR_RECOMBINASE"/>
    <property type="match status" value="1"/>
</dbReference>
<dbReference type="Gene3D" id="1.10.150.130">
    <property type="match status" value="1"/>
</dbReference>
<dbReference type="GO" id="GO:0051301">
    <property type="term" value="P:cell division"/>
    <property type="evidence" value="ECO:0007669"/>
    <property type="project" value="UniProtKB-KW"/>
</dbReference>
<feature type="domain" description="Core-binding (CB)" evidence="11">
    <location>
        <begin position="1"/>
        <end position="82"/>
    </location>
</feature>
<feature type="active site" evidence="9">
    <location>
        <position position="241"/>
    </location>
</feature>
<evidence type="ECO:0000259" key="10">
    <source>
        <dbReference type="PROSITE" id="PS51898"/>
    </source>
</evidence>
<evidence type="ECO:0000256" key="9">
    <source>
        <dbReference type="HAMAP-Rule" id="MF_01808"/>
    </source>
</evidence>
<feature type="active site" evidence="9">
    <location>
        <position position="143"/>
    </location>
</feature>
<feature type="domain" description="Tyr recombinase" evidence="10">
    <location>
        <begin position="103"/>
        <end position="286"/>
    </location>
</feature>
<comment type="function">
    <text evidence="9">Site-specific tyrosine recombinase, which acts by catalyzing the cutting and rejoining of the recombining DNA molecules. The XerC-XerD complex is essential to convert dimers of the bacterial chromosome into monomers to permit their segregation at cell division. It also contributes to the segregational stability of plasmids.</text>
</comment>
<feature type="active site" description="O-(3'-phospho-DNA)-tyrosine intermediate" evidence="9">
    <location>
        <position position="273"/>
    </location>
</feature>
<proteinExistence type="inferred from homology"/>